<dbReference type="Proteomes" id="UP000009168">
    <property type="component" value="Unassembled WGS sequence"/>
</dbReference>
<protein>
    <submittedName>
        <fullName evidence="2">Uncharacterized protein</fullName>
    </submittedName>
</protein>
<dbReference type="GeneID" id="7822691"/>
<evidence type="ECO:0000313" key="2">
    <source>
        <dbReference type="EMBL" id="EDK31871.1"/>
    </source>
</evidence>
<dbReference type="KEGG" id="tet:TTHERM_00395779"/>
<organism evidence="2 3">
    <name type="scientific">Tetrahymena thermophila (strain SB210)</name>
    <dbReference type="NCBI Taxonomy" id="312017"/>
    <lineage>
        <taxon>Eukaryota</taxon>
        <taxon>Sar</taxon>
        <taxon>Alveolata</taxon>
        <taxon>Ciliophora</taxon>
        <taxon>Intramacronucleata</taxon>
        <taxon>Oligohymenophorea</taxon>
        <taxon>Hymenostomatida</taxon>
        <taxon>Tetrahymenina</taxon>
        <taxon>Tetrahymenidae</taxon>
        <taxon>Tetrahymena</taxon>
    </lineage>
</organism>
<dbReference type="InParanoid" id="A4VEB1"/>
<evidence type="ECO:0000256" key="1">
    <source>
        <dbReference type="SAM" id="MobiDB-lite"/>
    </source>
</evidence>
<accession>A4VEB1</accession>
<reference evidence="3" key="1">
    <citation type="journal article" date="2006" name="PLoS Biol.">
        <title>Macronuclear genome sequence of the ciliate Tetrahymena thermophila, a model eukaryote.</title>
        <authorList>
            <person name="Eisen J.A."/>
            <person name="Coyne R.S."/>
            <person name="Wu M."/>
            <person name="Wu D."/>
            <person name="Thiagarajan M."/>
            <person name="Wortman J.R."/>
            <person name="Badger J.H."/>
            <person name="Ren Q."/>
            <person name="Amedeo P."/>
            <person name="Jones K.M."/>
            <person name="Tallon L.J."/>
            <person name="Delcher A.L."/>
            <person name="Salzberg S.L."/>
            <person name="Silva J.C."/>
            <person name="Haas B.J."/>
            <person name="Majoros W.H."/>
            <person name="Farzad M."/>
            <person name="Carlton J.M."/>
            <person name="Smith R.K. Jr."/>
            <person name="Garg J."/>
            <person name="Pearlman R.E."/>
            <person name="Karrer K.M."/>
            <person name="Sun L."/>
            <person name="Manning G."/>
            <person name="Elde N.C."/>
            <person name="Turkewitz A.P."/>
            <person name="Asai D.J."/>
            <person name="Wilkes D.E."/>
            <person name="Wang Y."/>
            <person name="Cai H."/>
            <person name="Collins K."/>
            <person name="Stewart B.A."/>
            <person name="Lee S.R."/>
            <person name="Wilamowska K."/>
            <person name="Weinberg Z."/>
            <person name="Ruzzo W.L."/>
            <person name="Wloga D."/>
            <person name="Gaertig J."/>
            <person name="Frankel J."/>
            <person name="Tsao C.-C."/>
            <person name="Gorovsky M.A."/>
            <person name="Keeling P.J."/>
            <person name="Waller R.F."/>
            <person name="Patron N.J."/>
            <person name="Cherry J.M."/>
            <person name="Stover N.A."/>
            <person name="Krieger C.J."/>
            <person name="del Toro C."/>
            <person name="Ryder H.F."/>
            <person name="Williamson S.C."/>
            <person name="Barbeau R.A."/>
            <person name="Hamilton E.P."/>
            <person name="Orias E."/>
        </authorList>
    </citation>
    <scope>NUCLEOTIDE SEQUENCE [LARGE SCALE GENOMIC DNA]</scope>
    <source>
        <strain evidence="3">SB210</strain>
    </source>
</reference>
<name>A4VEB1_TETTS</name>
<dbReference type="EMBL" id="GG662770">
    <property type="protein sequence ID" value="EDK31871.1"/>
    <property type="molecule type" value="Genomic_DNA"/>
</dbReference>
<feature type="region of interest" description="Disordered" evidence="1">
    <location>
        <begin position="419"/>
        <end position="442"/>
    </location>
</feature>
<feature type="compositionally biased region" description="Basic and acidic residues" evidence="1">
    <location>
        <begin position="425"/>
        <end position="434"/>
    </location>
</feature>
<proteinExistence type="predicted"/>
<sequence>MEIEDPSCNSCFFGIIKKEEISSQQNIFACQPRLEIVQLEPIKKGDQGDQSDEDEKDSIKKIKQKQLFKRRVCNKLMKYNNNSDNEINRQKYIHVIPNLNIPPPIGDYFVFGDIILEGDFKQDPFNMDKTYSWAYFKRSNSVTYLKDIKCIEVEMKRQVNTNQNFSFMTQRYLNTPDQQIHELGQLLSEYENFSKEMLQKMQQNKSYIQENNLEKILKDLSKKYYKKSMEWMQGQVDESKLYMYMVSEYDFETLDNDYKLIGYSQKLLNLIGLNEVEANNIFMRKGRLEIFDGLSRLYRLMVRLMNIYQNKLGQAFILDHNIITIDGITIPNKCEIILPPFSCITQESFKEYNYFGDFLMSKYCTFRLFVFHVNPNIIKQVMSVREQQKQTPHYLYQDMEYSMLSEVFIDKFYPQNNQNASQMKQEQDEQESSKVCKYRSLQ</sequence>
<dbReference type="AlphaFoldDB" id="A4VEB1"/>
<gene>
    <name evidence="2" type="ORF">TTHERM_00395779</name>
</gene>
<dbReference type="RefSeq" id="XP_001471246.1">
    <property type="nucleotide sequence ID" value="XM_001471196.1"/>
</dbReference>
<keyword evidence="3" id="KW-1185">Reference proteome</keyword>
<evidence type="ECO:0000313" key="3">
    <source>
        <dbReference type="Proteomes" id="UP000009168"/>
    </source>
</evidence>
<dbReference type="HOGENOM" id="CLU_629309_0_0_1"/>